<dbReference type="Proteomes" id="UP000243499">
    <property type="component" value="Chromosome 3"/>
</dbReference>
<proteinExistence type="predicted"/>
<dbReference type="AlphaFoldDB" id="A0A2T8KLJ9"/>
<evidence type="ECO:0000313" key="1">
    <source>
        <dbReference type="EMBL" id="PVH63024.1"/>
    </source>
</evidence>
<accession>A0A2T8KLJ9</accession>
<sequence>MILPFAGNDPSGSHLHGMPRSWQCIPMHCLLNSTVRSYSGVRGDMMLAQSSQISIISSIDATLSA</sequence>
<name>A0A2T8KLJ9_9POAL</name>
<protein>
    <submittedName>
        <fullName evidence="1">Uncharacterized protein</fullName>
    </submittedName>
</protein>
<dbReference type="EMBL" id="CM008048">
    <property type="protein sequence ID" value="PVH63024.1"/>
    <property type="molecule type" value="Genomic_DNA"/>
</dbReference>
<organism evidence="1">
    <name type="scientific">Panicum hallii</name>
    <dbReference type="NCBI Taxonomy" id="206008"/>
    <lineage>
        <taxon>Eukaryota</taxon>
        <taxon>Viridiplantae</taxon>
        <taxon>Streptophyta</taxon>
        <taxon>Embryophyta</taxon>
        <taxon>Tracheophyta</taxon>
        <taxon>Spermatophyta</taxon>
        <taxon>Magnoliopsida</taxon>
        <taxon>Liliopsida</taxon>
        <taxon>Poales</taxon>
        <taxon>Poaceae</taxon>
        <taxon>PACMAD clade</taxon>
        <taxon>Panicoideae</taxon>
        <taxon>Panicodae</taxon>
        <taxon>Paniceae</taxon>
        <taxon>Panicinae</taxon>
        <taxon>Panicum</taxon>
        <taxon>Panicum sect. Panicum</taxon>
    </lineage>
</organism>
<dbReference type="Gramene" id="PVH63024">
    <property type="protein sequence ID" value="PVH63024"/>
    <property type="gene ID" value="PAHAL_3G455700"/>
</dbReference>
<reference evidence="1" key="1">
    <citation type="submission" date="2018-04" db="EMBL/GenBank/DDBJ databases">
        <title>WGS assembly of Panicum hallii.</title>
        <authorList>
            <person name="Lovell J."/>
            <person name="Jenkins J."/>
            <person name="Lowry D."/>
            <person name="Mamidi S."/>
            <person name="Sreedasyam A."/>
            <person name="Weng X."/>
            <person name="Barry K."/>
            <person name="Bonette J."/>
            <person name="Campitelli B."/>
            <person name="Daum C."/>
            <person name="Gordon S."/>
            <person name="Gould B."/>
            <person name="Lipzen A."/>
            <person name="Macqueen A."/>
            <person name="Palacio-Mejia J."/>
            <person name="Plott C."/>
            <person name="Shakirov E."/>
            <person name="Shu S."/>
            <person name="Yoshinaga Y."/>
            <person name="Zane M."/>
            <person name="Rokhsar D."/>
            <person name="Grimwood J."/>
            <person name="Schmutz J."/>
            <person name="Juenger T."/>
        </authorList>
    </citation>
    <scope>NUCLEOTIDE SEQUENCE [LARGE SCALE GENOMIC DNA]</scope>
    <source>
        <strain evidence="1">FIL2</strain>
    </source>
</reference>
<gene>
    <name evidence="1" type="ORF">PAHAL_3G455700</name>
</gene>